<dbReference type="NCBIfam" id="TIGR02135">
    <property type="entry name" value="phoU_full"/>
    <property type="match status" value="1"/>
</dbReference>
<comment type="subunit">
    <text evidence="3 7">Homodimer.</text>
</comment>
<dbReference type="Proteomes" id="UP000010474">
    <property type="component" value="Chromosome"/>
</dbReference>
<dbReference type="RefSeq" id="WP_015213783.1">
    <property type="nucleotide sequence ID" value="NC_019771.1"/>
</dbReference>
<name>K9ZEH5_ANACC</name>
<gene>
    <name evidence="9" type="ordered locus">Anacy_1632</name>
</gene>
<evidence type="ECO:0000259" key="8">
    <source>
        <dbReference type="Pfam" id="PF01895"/>
    </source>
</evidence>
<evidence type="ECO:0000256" key="1">
    <source>
        <dbReference type="ARBA" id="ARBA00004496"/>
    </source>
</evidence>
<dbReference type="GO" id="GO:0030643">
    <property type="term" value="P:intracellular phosphate ion homeostasis"/>
    <property type="evidence" value="ECO:0007669"/>
    <property type="project" value="InterPro"/>
</dbReference>
<dbReference type="eggNOG" id="COG0704">
    <property type="taxonomic scope" value="Bacteria"/>
</dbReference>
<dbReference type="InterPro" id="IPR038078">
    <property type="entry name" value="PhoU-like_sf"/>
</dbReference>
<evidence type="ECO:0000256" key="6">
    <source>
        <dbReference type="ARBA" id="ARBA00022592"/>
    </source>
</evidence>
<proteinExistence type="inferred from homology"/>
<keyword evidence="6 7" id="KW-0592">Phosphate transport</keyword>
<dbReference type="Gene3D" id="1.20.58.220">
    <property type="entry name" value="Phosphate transport system protein phou homolog 2, domain 2"/>
    <property type="match status" value="1"/>
</dbReference>
<dbReference type="PANTHER" id="PTHR42930">
    <property type="entry name" value="PHOSPHATE-SPECIFIC TRANSPORT SYSTEM ACCESSORY PROTEIN PHOU"/>
    <property type="match status" value="1"/>
</dbReference>
<dbReference type="AlphaFoldDB" id="K9ZEH5"/>
<dbReference type="OrthoDB" id="9814256at2"/>
<sequence length="222" mass="25200">MKAVIHDSNSEKSQPVRAVRRLERDVLRMGALVEQSFRLSHQALFARDLTAAEELPRLDKKIDRFYRQIESDCTSIMTVQAPTAQDLRCLSAYMQLVRDLERIGDYAKDLAKIAIKIFPYPPHDTLPEIALMSHHAQAMLATSLVALADLDEVSGRRIKYLDDAVDNAYEHLYQILAYQRDVPGIIEPILLLTLAIRCLERMADHATNIGQRVAYIVTGQRS</sequence>
<dbReference type="GO" id="GO:0005737">
    <property type="term" value="C:cytoplasm"/>
    <property type="evidence" value="ECO:0007669"/>
    <property type="project" value="UniProtKB-SubCell"/>
</dbReference>
<keyword evidence="4 7" id="KW-0813">Transport</keyword>
<dbReference type="FunFam" id="1.20.58.220:FF:000004">
    <property type="entry name" value="Phosphate-specific transport system accessory protein PhoU"/>
    <property type="match status" value="1"/>
</dbReference>
<evidence type="ECO:0000313" key="10">
    <source>
        <dbReference type="Proteomes" id="UP000010474"/>
    </source>
</evidence>
<dbReference type="InterPro" id="IPR026022">
    <property type="entry name" value="PhoU_dom"/>
</dbReference>
<keyword evidence="10" id="KW-1185">Reference proteome</keyword>
<comment type="similarity">
    <text evidence="2 7">Belongs to the PhoU family.</text>
</comment>
<evidence type="ECO:0000256" key="5">
    <source>
        <dbReference type="ARBA" id="ARBA00022490"/>
    </source>
</evidence>
<evidence type="ECO:0000256" key="4">
    <source>
        <dbReference type="ARBA" id="ARBA00022448"/>
    </source>
</evidence>
<dbReference type="PIRSF" id="PIRSF003107">
    <property type="entry name" value="PhoU"/>
    <property type="match status" value="1"/>
</dbReference>
<evidence type="ECO:0000256" key="3">
    <source>
        <dbReference type="ARBA" id="ARBA00011738"/>
    </source>
</evidence>
<dbReference type="PANTHER" id="PTHR42930:SF3">
    <property type="entry name" value="PHOSPHATE-SPECIFIC TRANSPORT SYSTEM ACCESSORY PROTEIN PHOU"/>
    <property type="match status" value="1"/>
</dbReference>
<dbReference type="Pfam" id="PF01895">
    <property type="entry name" value="PhoU"/>
    <property type="match status" value="2"/>
</dbReference>
<evidence type="ECO:0000256" key="2">
    <source>
        <dbReference type="ARBA" id="ARBA00008107"/>
    </source>
</evidence>
<comment type="function">
    <text evidence="7">Plays a role in the regulation of phosphate uptake.</text>
</comment>
<evidence type="ECO:0000313" key="9">
    <source>
        <dbReference type="EMBL" id="AFZ57134.1"/>
    </source>
</evidence>
<dbReference type="HOGENOM" id="CLU_078518_3_0_3"/>
<feature type="domain" description="PhoU" evidence="8">
    <location>
        <begin position="130"/>
        <end position="213"/>
    </location>
</feature>
<protein>
    <recommendedName>
        <fullName evidence="7">Phosphate-specific transport system accessory protein PhoU</fullName>
    </recommendedName>
</protein>
<accession>K9ZEH5</accession>
<feature type="domain" description="PhoU" evidence="8">
    <location>
        <begin position="26"/>
        <end position="113"/>
    </location>
</feature>
<dbReference type="SUPFAM" id="SSF109755">
    <property type="entry name" value="PhoU-like"/>
    <property type="match status" value="1"/>
</dbReference>
<dbReference type="KEGG" id="acy:Anacy_1632"/>
<dbReference type="GO" id="GO:0006817">
    <property type="term" value="P:phosphate ion transport"/>
    <property type="evidence" value="ECO:0007669"/>
    <property type="project" value="UniProtKB-KW"/>
</dbReference>
<dbReference type="GO" id="GO:0045936">
    <property type="term" value="P:negative regulation of phosphate metabolic process"/>
    <property type="evidence" value="ECO:0007669"/>
    <property type="project" value="InterPro"/>
</dbReference>
<comment type="subcellular location">
    <subcellularLocation>
        <location evidence="1 7">Cytoplasm</location>
    </subcellularLocation>
</comment>
<dbReference type="STRING" id="272123.Anacy_1632"/>
<organism evidence="9 10">
    <name type="scientific">Anabaena cylindrica (strain ATCC 27899 / PCC 7122)</name>
    <dbReference type="NCBI Taxonomy" id="272123"/>
    <lineage>
        <taxon>Bacteria</taxon>
        <taxon>Bacillati</taxon>
        <taxon>Cyanobacteriota</taxon>
        <taxon>Cyanophyceae</taxon>
        <taxon>Nostocales</taxon>
        <taxon>Nostocaceae</taxon>
        <taxon>Anabaena</taxon>
    </lineage>
</organism>
<dbReference type="EMBL" id="CP003659">
    <property type="protein sequence ID" value="AFZ57134.1"/>
    <property type="molecule type" value="Genomic_DNA"/>
</dbReference>
<evidence type="ECO:0000256" key="7">
    <source>
        <dbReference type="PIRNR" id="PIRNR003107"/>
    </source>
</evidence>
<keyword evidence="5 7" id="KW-0963">Cytoplasm</keyword>
<reference evidence="10" key="1">
    <citation type="journal article" date="2013" name="Proc. Natl. Acad. Sci. U.S.A.">
        <title>Improving the coverage of the cyanobacterial phylum using diversity-driven genome sequencing.</title>
        <authorList>
            <person name="Shih P.M."/>
            <person name="Wu D."/>
            <person name="Latifi A."/>
            <person name="Axen S.D."/>
            <person name="Fewer D.P."/>
            <person name="Talla E."/>
            <person name="Calteau A."/>
            <person name="Cai F."/>
            <person name="Tandeau de Marsac N."/>
            <person name="Rippka R."/>
            <person name="Herdman M."/>
            <person name="Sivonen K."/>
            <person name="Coursin T."/>
            <person name="Laurent T."/>
            <person name="Goodwin L."/>
            <person name="Nolan M."/>
            <person name="Davenport K.W."/>
            <person name="Han C.S."/>
            <person name="Rubin E.M."/>
            <person name="Eisen J.A."/>
            <person name="Woyke T."/>
            <person name="Gugger M."/>
            <person name="Kerfeld C.A."/>
        </authorList>
    </citation>
    <scope>NUCLEOTIDE SEQUENCE [LARGE SCALE GENOMIC DNA]</scope>
    <source>
        <strain evidence="10">ATCC 27899 / PCC 7122</strain>
    </source>
</reference>
<dbReference type="InterPro" id="IPR028366">
    <property type="entry name" value="PhoU"/>
</dbReference>
<dbReference type="PATRIC" id="fig|272123.3.peg.1781"/>